<dbReference type="Gene3D" id="2.70.98.10">
    <property type="match status" value="1"/>
</dbReference>
<feature type="domain" description="Glycosyl-hydrolase 97 N-terminal" evidence="3">
    <location>
        <begin position="25"/>
        <end position="270"/>
    </location>
</feature>
<dbReference type="GO" id="GO:0016787">
    <property type="term" value="F:hydrolase activity"/>
    <property type="evidence" value="ECO:0007669"/>
    <property type="project" value="UniProtKB-KW"/>
</dbReference>
<dbReference type="PANTHER" id="PTHR35803">
    <property type="entry name" value="GLUCAN 1,4-ALPHA-GLUCOSIDASE SUSB-RELATED"/>
    <property type="match status" value="1"/>
</dbReference>
<dbReference type="Pfam" id="PF14508">
    <property type="entry name" value="GH97_N"/>
    <property type="match status" value="1"/>
</dbReference>
<dbReference type="Pfam" id="PF14509">
    <property type="entry name" value="GH97_C"/>
    <property type="match status" value="1"/>
</dbReference>
<dbReference type="EMBL" id="QYSE01000001">
    <property type="protein sequence ID" value="RJF37463.1"/>
    <property type="molecule type" value="Genomic_DNA"/>
</dbReference>
<reference evidence="5 6" key="1">
    <citation type="submission" date="2018-09" db="EMBL/GenBank/DDBJ databases">
        <title>Identification of marine bacteria producing industrial enzymes.</title>
        <authorList>
            <person name="Cheng T.H."/>
            <person name="Saidin J."/>
            <person name="Muhd D.D."/>
            <person name="Isa M.N.M."/>
            <person name="Bakar M.F.A."/>
            <person name="Ismail N."/>
        </authorList>
    </citation>
    <scope>NUCLEOTIDE SEQUENCE [LARGE SCALE GENOMIC DNA]</scope>
    <source>
        <strain evidence="5 6">MNAD 1.6</strain>
    </source>
</reference>
<evidence type="ECO:0000259" key="2">
    <source>
        <dbReference type="Pfam" id="PF10566"/>
    </source>
</evidence>
<feature type="chain" id="PRO_5017292209" evidence="1">
    <location>
        <begin position="18"/>
        <end position="670"/>
    </location>
</feature>
<evidence type="ECO:0000256" key="1">
    <source>
        <dbReference type="SAM" id="SignalP"/>
    </source>
</evidence>
<evidence type="ECO:0000259" key="4">
    <source>
        <dbReference type="Pfam" id="PF14509"/>
    </source>
</evidence>
<dbReference type="SUPFAM" id="SSF51445">
    <property type="entry name" value="(Trans)glycosidases"/>
    <property type="match status" value="1"/>
</dbReference>
<dbReference type="InterPro" id="IPR052720">
    <property type="entry name" value="Glycosyl_hydrolase_97"/>
</dbReference>
<dbReference type="RefSeq" id="WP_119852226.1">
    <property type="nucleotide sequence ID" value="NZ_QYSE01000001.1"/>
</dbReference>
<dbReference type="InterPro" id="IPR029483">
    <property type="entry name" value="GH97_C"/>
</dbReference>
<feature type="signal peptide" evidence="1">
    <location>
        <begin position="1"/>
        <end position="17"/>
    </location>
</feature>
<comment type="caution">
    <text evidence="5">The sequence shown here is derived from an EMBL/GenBank/DDBJ whole genome shotgun (WGS) entry which is preliminary data.</text>
</comment>
<dbReference type="InterPro" id="IPR019563">
    <property type="entry name" value="GH97_catalytic"/>
</dbReference>
<name>A0A3A3ENZ7_9GAMM</name>
<dbReference type="Pfam" id="PF10566">
    <property type="entry name" value="Glyco_hydro_97"/>
    <property type="match status" value="1"/>
</dbReference>
<accession>A0A3A3ENZ7</accession>
<feature type="domain" description="Glycosyl-hydrolase 97 C-terminal oligomerisation" evidence="4">
    <location>
        <begin position="567"/>
        <end position="665"/>
    </location>
</feature>
<keyword evidence="1" id="KW-0732">Signal</keyword>
<dbReference type="PANTHER" id="PTHR35803:SF1">
    <property type="entry name" value="GLUCAN 1,4-ALPHA-GLUCOSIDASE SUSB"/>
    <property type="match status" value="1"/>
</dbReference>
<dbReference type="InterPro" id="IPR029486">
    <property type="entry name" value="GH97_N"/>
</dbReference>
<gene>
    <name evidence="5" type="ORF">D4741_05160</name>
</gene>
<keyword evidence="5" id="KW-0378">Hydrolase</keyword>
<feature type="domain" description="Glycosyl-hydrolase 97 catalytic" evidence="2">
    <location>
        <begin position="288"/>
        <end position="462"/>
    </location>
</feature>
<proteinExistence type="predicted"/>
<evidence type="ECO:0000313" key="5">
    <source>
        <dbReference type="EMBL" id="RJF37463.1"/>
    </source>
</evidence>
<dbReference type="Proteomes" id="UP000265938">
    <property type="component" value="Unassembled WGS sequence"/>
</dbReference>
<evidence type="ECO:0000259" key="3">
    <source>
        <dbReference type="Pfam" id="PF14508"/>
    </source>
</evidence>
<sequence>MRVFALILLVWLCQACATELSVGKVSSPNNQLHALVQLTKSGELSYSVNNKTKPLILPSHLGFTLQKQAPLEQFEMLSANVKSYKKQWQAPWGERKNIRNEYNELFVSLKDLRSERKMNLRLRAYDDGVAFRFEFPQQKALNEFVIMDEKTDFNLAENATSWWIEADYDSYEKLYKQTQVAEIKQVQTPFTVRNQDGTLLSIHEAALTDYASMTLKHKTGSQLTAELVPWQDGSKVKAKVPFRTPWRTVQIANDAKSLVASDLLLNLNEPSKLTDTSWIKPMKYIGIWWGIHLGVHTWKEGERHGATTERAMQYIDFAKQHNLQGVLFEGWNKGWEQWGTREAYLVPSDDFDLEKVANYAKQQGVAIIGHNETGGNIAAYENHVEDIFSIYSKLGINTVKTGYVAEQGFSNGEHHQGQFGVNHYRKIVELAAKYKIMLNAHEPIKDTGIRRTWPNMMTREGARGGEYNAWSEGNSADYTMTLPFTRLLAGPMDYTPGIFDVDFSRFDGQRYDWQGQEQKADYRVHTTLARQLANMVVLYSPLQMAADMIENYQGHPAFKFIEALDVDYDDTKIIDAEVAQYITVARRANQRWFIGSATNKDAREVSFKLDFLTANTQYQATIYQDAKDTDWLSNPEAYQVVTQMVDNETRLHLTLAAAGGAAIIIEPLND</sequence>
<dbReference type="InterPro" id="IPR013785">
    <property type="entry name" value="Aldolase_TIM"/>
</dbReference>
<dbReference type="AlphaFoldDB" id="A0A3A3ENZ7"/>
<dbReference type="Gene3D" id="3.20.20.70">
    <property type="entry name" value="Aldolase class I"/>
    <property type="match status" value="1"/>
</dbReference>
<protein>
    <submittedName>
        <fullName evidence="5">Glycoside hydrolase family 97 protein</fullName>
    </submittedName>
</protein>
<dbReference type="InterPro" id="IPR017853">
    <property type="entry name" value="GH"/>
</dbReference>
<dbReference type="GO" id="GO:0030246">
    <property type="term" value="F:carbohydrate binding"/>
    <property type="evidence" value="ECO:0007669"/>
    <property type="project" value="InterPro"/>
</dbReference>
<organism evidence="5 6">
    <name type="scientific">Pseudoalteromonas gelatinilytica</name>
    <dbReference type="NCBI Taxonomy" id="1703256"/>
    <lineage>
        <taxon>Bacteria</taxon>
        <taxon>Pseudomonadati</taxon>
        <taxon>Pseudomonadota</taxon>
        <taxon>Gammaproteobacteria</taxon>
        <taxon>Alteromonadales</taxon>
        <taxon>Pseudoalteromonadaceae</taxon>
        <taxon>Pseudoalteromonas</taxon>
    </lineage>
</organism>
<evidence type="ECO:0000313" key="6">
    <source>
        <dbReference type="Proteomes" id="UP000265938"/>
    </source>
</evidence>
<dbReference type="InterPro" id="IPR014718">
    <property type="entry name" value="GH-type_carb-bd"/>
</dbReference>